<dbReference type="Gene3D" id="3.40.630.30">
    <property type="match status" value="1"/>
</dbReference>
<dbReference type="Proteomes" id="UP001354971">
    <property type="component" value="Unassembled WGS sequence"/>
</dbReference>
<evidence type="ECO:0000313" key="5">
    <source>
        <dbReference type="Proteomes" id="UP001354971"/>
    </source>
</evidence>
<dbReference type="PROSITE" id="PS51186">
    <property type="entry name" value="GNAT"/>
    <property type="match status" value="1"/>
</dbReference>
<sequence length="168" mass="17998">MKIRDMTAADADPVLAIYAEGIATGHATFESEPPDWAGFDAKRLKQPRLVAELDGHVVGWAAASGVSDRCVYGGVAEGTIYIAEAARGQGIGKALLTAFVRAAEAAGIWTLNAGIFTDNLASIRLHEACGYRMVGTRERLGRMGFGPRAGEWRDVALMEYRSQRVGVD</sequence>
<dbReference type="InterPro" id="IPR016181">
    <property type="entry name" value="Acyl_CoA_acyltransferase"/>
</dbReference>
<dbReference type="SUPFAM" id="SSF55729">
    <property type="entry name" value="Acyl-CoA N-acyltransferases (Nat)"/>
    <property type="match status" value="1"/>
</dbReference>
<name>A0ABU7LND3_9PROT</name>
<accession>A0ABU7LND3</accession>
<dbReference type="RefSeq" id="WP_330197784.1">
    <property type="nucleotide sequence ID" value="NZ_JAZDRP010000001.1"/>
</dbReference>
<dbReference type="CDD" id="cd04301">
    <property type="entry name" value="NAT_SF"/>
    <property type="match status" value="1"/>
</dbReference>
<evidence type="ECO:0000256" key="2">
    <source>
        <dbReference type="ARBA" id="ARBA00023315"/>
    </source>
</evidence>
<keyword evidence="2" id="KW-0012">Acyltransferase</keyword>
<keyword evidence="5" id="KW-1185">Reference proteome</keyword>
<reference evidence="4 5" key="1">
    <citation type="submission" date="2024-01" db="EMBL/GenBank/DDBJ databases">
        <title>Hyphobacterium bacterium isolated from marine sediment.</title>
        <authorList>
            <person name="Zhao S."/>
        </authorList>
    </citation>
    <scope>NUCLEOTIDE SEQUENCE [LARGE SCALE GENOMIC DNA]</scope>
    <source>
        <strain evidence="5">HN65</strain>
    </source>
</reference>
<organism evidence="4 5">
    <name type="scientific">Hyphobacterium lacteum</name>
    <dbReference type="NCBI Taxonomy" id="3116575"/>
    <lineage>
        <taxon>Bacteria</taxon>
        <taxon>Pseudomonadati</taxon>
        <taxon>Pseudomonadota</taxon>
        <taxon>Alphaproteobacteria</taxon>
        <taxon>Maricaulales</taxon>
        <taxon>Maricaulaceae</taxon>
        <taxon>Hyphobacterium</taxon>
    </lineage>
</organism>
<protein>
    <submittedName>
        <fullName evidence="4">N-acetyltransferase family protein</fullName>
    </submittedName>
</protein>
<comment type="caution">
    <text evidence="4">The sequence shown here is derived from an EMBL/GenBank/DDBJ whole genome shotgun (WGS) entry which is preliminary data.</text>
</comment>
<dbReference type="EMBL" id="JAZDRP010000001">
    <property type="protein sequence ID" value="MEE2525121.1"/>
    <property type="molecule type" value="Genomic_DNA"/>
</dbReference>
<evidence type="ECO:0000259" key="3">
    <source>
        <dbReference type="PROSITE" id="PS51186"/>
    </source>
</evidence>
<feature type="domain" description="N-acetyltransferase" evidence="3">
    <location>
        <begin position="1"/>
        <end position="159"/>
    </location>
</feature>
<evidence type="ECO:0000313" key="4">
    <source>
        <dbReference type="EMBL" id="MEE2525121.1"/>
    </source>
</evidence>
<proteinExistence type="predicted"/>
<dbReference type="InterPro" id="IPR000182">
    <property type="entry name" value="GNAT_dom"/>
</dbReference>
<dbReference type="PANTHER" id="PTHR43072:SF23">
    <property type="entry name" value="UPF0039 PROTEIN C11D3.02C"/>
    <property type="match status" value="1"/>
</dbReference>
<gene>
    <name evidence="4" type="ORF">V0U79_02000</name>
</gene>
<dbReference type="PANTHER" id="PTHR43072">
    <property type="entry name" value="N-ACETYLTRANSFERASE"/>
    <property type="match status" value="1"/>
</dbReference>
<dbReference type="Pfam" id="PF00583">
    <property type="entry name" value="Acetyltransf_1"/>
    <property type="match status" value="1"/>
</dbReference>
<evidence type="ECO:0000256" key="1">
    <source>
        <dbReference type="ARBA" id="ARBA00022679"/>
    </source>
</evidence>
<keyword evidence="1" id="KW-0808">Transferase</keyword>